<feature type="transmembrane region" description="Helical" evidence="6">
    <location>
        <begin position="482"/>
        <end position="501"/>
    </location>
</feature>
<dbReference type="InterPro" id="IPR036259">
    <property type="entry name" value="MFS_trans_sf"/>
</dbReference>
<feature type="transmembrane region" description="Helical" evidence="6">
    <location>
        <begin position="353"/>
        <end position="377"/>
    </location>
</feature>
<evidence type="ECO:0000256" key="6">
    <source>
        <dbReference type="SAM" id="Phobius"/>
    </source>
</evidence>
<organism evidence="8 9">
    <name type="scientific">Pseudomonas prosekii</name>
    <dbReference type="NCBI Taxonomy" id="1148509"/>
    <lineage>
        <taxon>Bacteria</taxon>
        <taxon>Pseudomonadati</taxon>
        <taxon>Pseudomonadota</taxon>
        <taxon>Gammaproteobacteria</taxon>
        <taxon>Pseudomonadales</taxon>
        <taxon>Pseudomonadaceae</taxon>
        <taxon>Pseudomonas</taxon>
    </lineage>
</organism>
<dbReference type="InterPro" id="IPR011701">
    <property type="entry name" value="MFS"/>
</dbReference>
<gene>
    <name evidence="8" type="ORF">C9I49_11175</name>
</gene>
<keyword evidence="5 6" id="KW-0472">Membrane</keyword>
<evidence type="ECO:0000256" key="1">
    <source>
        <dbReference type="ARBA" id="ARBA00004141"/>
    </source>
</evidence>
<keyword evidence="3 6" id="KW-0812">Transmembrane</keyword>
<feature type="transmembrane region" description="Helical" evidence="6">
    <location>
        <begin position="23"/>
        <end position="43"/>
    </location>
</feature>
<dbReference type="Pfam" id="PF07690">
    <property type="entry name" value="MFS_1"/>
    <property type="match status" value="1"/>
</dbReference>
<evidence type="ECO:0000313" key="8">
    <source>
        <dbReference type="EMBL" id="PWE45212.1"/>
    </source>
</evidence>
<dbReference type="OrthoDB" id="9812221at2"/>
<dbReference type="PRINTS" id="PR01036">
    <property type="entry name" value="TCRTETB"/>
</dbReference>
<keyword evidence="4 6" id="KW-1133">Transmembrane helix</keyword>
<dbReference type="GO" id="GO:0022857">
    <property type="term" value="F:transmembrane transporter activity"/>
    <property type="evidence" value="ECO:0007669"/>
    <property type="project" value="InterPro"/>
</dbReference>
<dbReference type="Gene3D" id="1.20.1250.20">
    <property type="entry name" value="MFS general substrate transporter like domains"/>
    <property type="match status" value="1"/>
</dbReference>
<feature type="transmembrane region" description="Helical" evidence="6">
    <location>
        <begin position="121"/>
        <end position="143"/>
    </location>
</feature>
<feature type="transmembrane region" description="Helical" evidence="6">
    <location>
        <begin position="155"/>
        <end position="174"/>
    </location>
</feature>
<dbReference type="PROSITE" id="PS50850">
    <property type="entry name" value="MFS"/>
    <property type="match status" value="1"/>
</dbReference>
<evidence type="ECO:0000256" key="3">
    <source>
        <dbReference type="ARBA" id="ARBA00022692"/>
    </source>
</evidence>
<feature type="transmembrane region" description="Helical" evidence="6">
    <location>
        <begin position="217"/>
        <end position="237"/>
    </location>
</feature>
<comment type="caution">
    <text evidence="8">The sequence shown here is derived from an EMBL/GenBank/DDBJ whole genome shotgun (WGS) entry which is preliminary data.</text>
</comment>
<feature type="transmembrane region" description="Helical" evidence="6">
    <location>
        <begin position="286"/>
        <end position="306"/>
    </location>
</feature>
<evidence type="ECO:0000256" key="5">
    <source>
        <dbReference type="ARBA" id="ARBA00023136"/>
    </source>
</evidence>
<feature type="transmembrane region" description="Helical" evidence="6">
    <location>
        <begin position="68"/>
        <end position="89"/>
    </location>
</feature>
<reference evidence="8 9" key="1">
    <citation type="submission" date="2018-05" db="EMBL/GenBank/DDBJ databases">
        <title>Genome sequences of two Antarctic strains of Pseudomonas prosekii: insights into adaptation to extreme conditions.</title>
        <authorList>
            <person name="Snopkova K."/>
            <person name="Dufkova K."/>
            <person name="Cejkova D."/>
            <person name="Sedlacek I."/>
            <person name="Smajs D."/>
        </authorList>
    </citation>
    <scope>NUCLEOTIDE SEQUENCE [LARGE SCALE GENOMIC DNA]</scope>
    <source>
        <strain evidence="8 9">P2673</strain>
    </source>
</reference>
<dbReference type="EMBL" id="QFAW01000012">
    <property type="protein sequence ID" value="PWE45212.1"/>
    <property type="molecule type" value="Genomic_DNA"/>
</dbReference>
<dbReference type="GO" id="GO:0016020">
    <property type="term" value="C:membrane"/>
    <property type="evidence" value="ECO:0007669"/>
    <property type="project" value="UniProtKB-SubCell"/>
</dbReference>
<dbReference type="InterPro" id="IPR020846">
    <property type="entry name" value="MFS_dom"/>
</dbReference>
<feature type="transmembrane region" description="Helical" evidence="6">
    <location>
        <begin position="249"/>
        <end position="266"/>
    </location>
</feature>
<evidence type="ECO:0000256" key="4">
    <source>
        <dbReference type="ARBA" id="ARBA00022989"/>
    </source>
</evidence>
<comment type="subcellular location">
    <subcellularLocation>
        <location evidence="1">Membrane</location>
        <topology evidence="1">Multi-pass membrane protein</topology>
    </subcellularLocation>
</comment>
<name>A0A2U2D8Z4_9PSED</name>
<feature type="transmembrane region" description="Helical" evidence="6">
    <location>
        <begin position="383"/>
        <end position="403"/>
    </location>
</feature>
<dbReference type="AlphaFoldDB" id="A0A2U2D8Z4"/>
<proteinExistence type="predicted"/>
<feature type="transmembrane region" description="Helical" evidence="6">
    <location>
        <begin position="96"/>
        <end position="115"/>
    </location>
</feature>
<feature type="transmembrane region" description="Helical" evidence="6">
    <location>
        <begin position="186"/>
        <end position="205"/>
    </location>
</feature>
<sequence>MTSLTAPAPLAAASPAAVTPPIFGLRIIIGLVGVLLAVLVSGLNEMVTKVALADIRGALAIGYDEGTWLVASYTATSVAAMAFAPWCAVTFSLRRFTLCAIGLFTLLGVLCPFAPNYESLLLMRIVQGLAGGALPPMLMTVALRFLPANVKLYGLAGYALTATFGPGLGTPLAGLWTEYAGWQWTFWQIIAPCLVAMAAVAYGLPQDPPRLERLKQFNWRGFVLGFPAICMLVIGILQGNRLDWFESSLINFLLGGGLLLLVLFLINEWSQPVPFFKLQMLGIRNLAFALMTLAGVLVVLLAVVLIPSSYLAQVQGYRPIQTAPIMLIAALPQLIALPLVAALCNFRWVDCRWVLGIGLGMLALSCIGGSQLTSAWIRDDFYVLQLLQIFGQPMAVLPLLMLATGSITPMEGPFASAWFNTVKGLSAVIATGVIEALTTSRLHFHSTMLVDRLGNSPLVDADSAGLAHRLHEQAVVLTASDVYLCMTGVAVALILLIFWLPTRMYPPRAPT</sequence>
<feature type="domain" description="Major facilitator superfamily (MFS) profile" evidence="7">
    <location>
        <begin position="30"/>
        <end position="505"/>
    </location>
</feature>
<protein>
    <submittedName>
        <fullName evidence="8">EmrB/QacA family drug resistance transporter</fullName>
    </submittedName>
</protein>
<dbReference type="Proteomes" id="UP000245056">
    <property type="component" value="Unassembled WGS sequence"/>
</dbReference>
<keyword evidence="2" id="KW-0813">Transport</keyword>
<evidence type="ECO:0000259" key="7">
    <source>
        <dbReference type="PROSITE" id="PS50850"/>
    </source>
</evidence>
<accession>A0A2U2D8Z4</accession>
<dbReference type="PANTHER" id="PTHR42718">
    <property type="entry name" value="MAJOR FACILITATOR SUPERFAMILY MULTIDRUG TRANSPORTER MFSC"/>
    <property type="match status" value="1"/>
</dbReference>
<evidence type="ECO:0000256" key="2">
    <source>
        <dbReference type="ARBA" id="ARBA00022448"/>
    </source>
</evidence>
<dbReference type="SUPFAM" id="SSF103473">
    <property type="entry name" value="MFS general substrate transporter"/>
    <property type="match status" value="1"/>
</dbReference>
<dbReference type="PANTHER" id="PTHR42718:SF9">
    <property type="entry name" value="MAJOR FACILITATOR SUPERFAMILY MULTIDRUG TRANSPORTER MFSC"/>
    <property type="match status" value="1"/>
</dbReference>
<dbReference type="RefSeq" id="WP_109520811.1">
    <property type="nucleotide sequence ID" value="NZ_QFAW01000012.1"/>
</dbReference>
<evidence type="ECO:0000313" key="9">
    <source>
        <dbReference type="Proteomes" id="UP000245056"/>
    </source>
</evidence>
<feature type="transmembrane region" description="Helical" evidence="6">
    <location>
        <begin position="326"/>
        <end position="346"/>
    </location>
</feature>